<feature type="transmembrane region" description="Helical" evidence="13">
    <location>
        <begin position="16"/>
        <end position="36"/>
    </location>
</feature>
<sequence>MKQFNAAFSLFLMKKWSGGAVIIALAVIFICSYTLMSNSTQPPKSTNQSVSAQDFFNNHPSNTSLAKETTEQPPKSSKAELKFFEGLADLYAPNNSNVSSKAALLVWAHMRVVLSRSDALPETAQGIKEGSIAWKEMLPLIQEKEGRSGNKLVKSDERCPYSVSRVDLEVPYNETILDIPCGLIEDSSITLVGIPVGGHNQSFRIELFGSQLQGEELQPPPVVLLYKVKIPGDNMSEEPFIVQNSWTRDGGWDNEERCPSHRSPNVQKVDGLVICNEQGVRSTKEENQNATTNGSRESVHTDANFPFIEGNLVTATLWVGPEGFHMTVNGRHETSLAYRDKLEPWSVNRVKVSGSLSILSVLAKGLPVPEDHDLLADVDQLKSPPLAKKRLVMLVGIFSTGNNFQRRMALRKSWMQYEAVRSGKVAVRFFIGLHKNTQVNFELWKEAQAYGDIQLMPFVDYYSLISLKTIAICIMGDVSLSHLLNLQTKILPAKYIMKTDDDAFVRIDEVLKSLKEKPSKGLYYGLMAYDSSPHRDKESKWYISEQEWPHAAYPPWAHGPGYIISRDIAKFIVQGHQERNLKLFKLEDVAMGIWIEEMKKQKNKGEEVHYANDDRFHNAGCEPNYVLAHYQSPRLVLCLWEKLQKEHQPSCCE</sequence>
<name>A0AAV0RZU2_9ROSI</name>
<dbReference type="GO" id="GO:1901137">
    <property type="term" value="P:carbohydrate derivative biosynthetic process"/>
    <property type="evidence" value="ECO:0007669"/>
    <property type="project" value="UniProtKB-ARBA"/>
</dbReference>
<dbReference type="InterPro" id="IPR001079">
    <property type="entry name" value="Galectin_CRD"/>
</dbReference>
<keyword evidence="8" id="KW-0735">Signal-anchor</keyword>
<keyword evidence="11 13" id="KW-0472">Membrane</keyword>
<comment type="caution">
    <text evidence="15">The sequence shown here is derived from an EMBL/GenBank/DDBJ whole genome shotgun (WGS) entry which is preliminary data.</text>
</comment>
<evidence type="ECO:0000256" key="7">
    <source>
        <dbReference type="ARBA" id="ARBA00022692"/>
    </source>
</evidence>
<evidence type="ECO:0000256" key="13">
    <source>
        <dbReference type="SAM" id="Phobius"/>
    </source>
</evidence>
<comment type="subcellular location">
    <subcellularLocation>
        <location evidence="2">Golgi apparatus membrane</location>
        <topology evidence="2">Single-pass type II membrane protein</topology>
    </subcellularLocation>
</comment>
<evidence type="ECO:0000256" key="10">
    <source>
        <dbReference type="ARBA" id="ARBA00023034"/>
    </source>
</evidence>
<dbReference type="Proteomes" id="UP001154282">
    <property type="component" value="Unassembled WGS sequence"/>
</dbReference>
<dbReference type="Gene3D" id="2.60.120.200">
    <property type="match status" value="1"/>
</dbReference>
<gene>
    <name evidence="15" type="ORF">LITE_LOCUS50843</name>
</gene>
<dbReference type="GO" id="GO:0030246">
    <property type="term" value="F:carbohydrate binding"/>
    <property type="evidence" value="ECO:0007669"/>
    <property type="project" value="InterPro"/>
</dbReference>
<feature type="domain" description="Galectin" evidence="14">
    <location>
        <begin position="175"/>
        <end position="364"/>
    </location>
</feature>
<evidence type="ECO:0000313" key="16">
    <source>
        <dbReference type="Proteomes" id="UP001154282"/>
    </source>
</evidence>
<keyword evidence="7 13" id="KW-0812">Transmembrane</keyword>
<evidence type="ECO:0000256" key="5">
    <source>
        <dbReference type="ARBA" id="ARBA00022676"/>
    </source>
</evidence>
<dbReference type="PANTHER" id="PTHR11214">
    <property type="entry name" value="BETA-1,3-N-ACETYLGLUCOSAMINYLTRANSFERASE"/>
    <property type="match status" value="1"/>
</dbReference>
<keyword evidence="5" id="KW-0328">Glycosyltransferase</keyword>
<dbReference type="SUPFAM" id="SSF49899">
    <property type="entry name" value="Concanavalin A-like lectins/glucanases"/>
    <property type="match status" value="1"/>
</dbReference>
<reference evidence="15" key="1">
    <citation type="submission" date="2022-08" db="EMBL/GenBank/DDBJ databases">
        <authorList>
            <person name="Gutierrez-Valencia J."/>
        </authorList>
    </citation>
    <scope>NUCLEOTIDE SEQUENCE</scope>
</reference>
<evidence type="ECO:0000256" key="6">
    <source>
        <dbReference type="ARBA" id="ARBA00022679"/>
    </source>
</evidence>
<dbReference type="Pfam" id="PF00337">
    <property type="entry name" value="Gal-bind_lectin"/>
    <property type="match status" value="1"/>
</dbReference>
<organism evidence="15 16">
    <name type="scientific">Linum tenue</name>
    <dbReference type="NCBI Taxonomy" id="586396"/>
    <lineage>
        <taxon>Eukaryota</taxon>
        <taxon>Viridiplantae</taxon>
        <taxon>Streptophyta</taxon>
        <taxon>Embryophyta</taxon>
        <taxon>Tracheophyta</taxon>
        <taxon>Spermatophyta</taxon>
        <taxon>Magnoliopsida</taxon>
        <taxon>eudicotyledons</taxon>
        <taxon>Gunneridae</taxon>
        <taxon>Pentapetalae</taxon>
        <taxon>rosids</taxon>
        <taxon>fabids</taxon>
        <taxon>Malpighiales</taxon>
        <taxon>Linaceae</taxon>
        <taxon>Linum</taxon>
    </lineage>
</organism>
<evidence type="ECO:0000256" key="4">
    <source>
        <dbReference type="ARBA" id="ARBA00008661"/>
    </source>
</evidence>
<evidence type="ECO:0000256" key="1">
    <source>
        <dbReference type="ARBA" id="ARBA00001936"/>
    </source>
</evidence>
<keyword evidence="6" id="KW-0808">Transferase</keyword>
<comment type="similarity">
    <text evidence="4">Belongs to the glycosyltransferase 31 family.</text>
</comment>
<evidence type="ECO:0000256" key="8">
    <source>
        <dbReference type="ARBA" id="ARBA00022968"/>
    </source>
</evidence>
<evidence type="ECO:0000256" key="2">
    <source>
        <dbReference type="ARBA" id="ARBA00004323"/>
    </source>
</evidence>
<dbReference type="Gene3D" id="3.90.550.50">
    <property type="match status" value="1"/>
</dbReference>
<dbReference type="PROSITE" id="PS51304">
    <property type="entry name" value="GALECTIN"/>
    <property type="match status" value="1"/>
</dbReference>
<keyword evidence="9 13" id="KW-1133">Transmembrane helix</keyword>
<evidence type="ECO:0000313" key="15">
    <source>
        <dbReference type="EMBL" id="CAI0626414.1"/>
    </source>
</evidence>
<dbReference type="InterPro" id="IPR002659">
    <property type="entry name" value="Glyco_trans_31"/>
</dbReference>
<comment type="cofactor">
    <cofactor evidence="1">
        <name>Mn(2+)</name>
        <dbReference type="ChEBI" id="CHEBI:29035"/>
    </cofactor>
</comment>
<dbReference type="PANTHER" id="PTHR11214:SF3">
    <property type="entry name" value="BETA-1,3-GALACTOSYLTRANSFERASE 6"/>
    <property type="match status" value="1"/>
</dbReference>
<accession>A0AAV0RZU2</accession>
<evidence type="ECO:0000256" key="11">
    <source>
        <dbReference type="ARBA" id="ARBA00023136"/>
    </source>
</evidence>
<dbReference type="AlphaFoldDB" id="A0AAV0RZU2"/>
<dbReference type="SMART" id="SM00908">
    <property type="entry name" value="Gal-bind_lectin"/>
    <property type="match status" value="1"/>
</dbReference>
<evidence type="ECO:0000256" key="9">
    <source>
        <dbReference type="ARBA" id="ARBA00022989"/>
    </source>
</evidence>
<keyword evidence="10" id="KW-0333">Golgi apparatus</keyword>
<dbReference type="EMBL" id="CAMGYJ010000011">
    <property type="protein sequence ID" value="CAI0626414.1"/>
    <property type="molecule type" value="Genomic_DNA"/>
</dbReference>
<dbReference type="InterPro" id="IPR013320">
    <property type="entry name" value="ConA-like_dom_sf"/>
</dbReference>
<evidence type="ECO:0000256" key="3">
    <source>
        <dbReference type="ARBA" id="ARBA00004922"/>
    </source>
</evidence>
<keyword evidence="12" id="KW-0464">Manganese</keyword>
<keyword evidence="16" id="KW-1185">Reference proteome</keyword>
<comment type="pathway">
    <text evidence="3">Protein modification; protein glycosylation.</text>
</comment>
<protein>
    <recommendedName>
        <fullName evidence="14">Galectin domain-containing protein</fullName>
    </recommendedName>
</protein>
<dbReference type="GO" id="GO:0008378">
    <property type="term" value="F:galactosyltransferase activity"/>
    <property type="evidence" value="ECO:0007669"/>
    <property type="project" value="UniProtKB-ARBA"/>
</dbReference>
<proteinExistence type="inferred from homology"/>
<dbReference type="Pfam" id="PF01762">
    <property type="entry name" value="Galactosyl_T"/>
    <property type="match status" value="1"/>
</dbReference>
<dbReference type="GO" id="GO:0000139">
    <property type="term" value="C:Golgi membrane"/>
    <property type="evidence" value="ECO:0007669"/>
    <property type="project" value="UniProtKB-SubCell"/>
</dbReference>
<evidence type="ECO:0000259" key="14">
    <source>
        <dbReference type="PROSITE" id="PS51304"/>
    </source>
</evidence>
<evidence type="ECO:0000256" key="12">
    <source>
        <dbReference type="ARBA" id="ARBA00023211"/>
    </source>
</evidence>